<dbReference type="PANTHER" id="PTHR46834:SF1">
    <property type="entry name" value="TRANSCRIPTION FACTOR BHLH10"/>
    <property type="match status" value="1"/>
</dbReference>
<dbReference type="PROSITE" id="PS50888">
    <property type="entry name" value="BHLH"/>
    <property type="match status" value="1"/>
</dbReference>
<keyword evidence="1" id="KW-0805">Transcription regulation</keyword>
<protein>
    <recommendedName>
        <fullName evidence="5">BHLH domain-containing protein</fullName>
    </recommendedName>
</protein>
<evidence type="ECO:0000256" key="2">
    <source>
        <dbReference type="ARBA" id="ARBA00023163"/>
    </source>
</evidence>
<reference evidence="6" key="1">
    <citation type="submission" date="2024-02" db="EMBL/GenBank/DDBJ databases">
        <authorList>
            <consortium name="ELIXIR-Norway"/>
            <consortium name="Elixir Norway"/>
        </authorList>
    </citation>
    <scope>NUCLEOTIDE SEQUENCE</scope>
</reference>
<name>A0ABP0UAP2_9BRYO</name>
<evidence type="ECO:0000256" key="4">
    <source>
        <dbReference type="SAM" id="MobiDB-lite"/>
    </source>
</evidence>
<dbReference type="PANTHER" id="PTHR46834">
    <property type="entry name" value="TRANSCRIPTION FACTOR BHLH91"/>
    <property type="match status" value="1"/>
</dbReference>
<feature type="domain" description="BHLH" evidence="5">
    <location>
        <begin position="378"/>
        <end position="427"/>
    </location>
</feature>
<dbReference type="InterPro" id="IPR036638">
    <property type="entry name" value="HLH_DNA-bd_sf"/>
</dbReference>
<organism evidence="6 7">
    <name type="scientific">Sphagnum troendelagicum</name>
    <dbReference type="NCBI Taxonomy" id="128251"/>
    <lineage>
        <taxon>Eukaryota</taxon>
        <taxon>Viridiplantae</taxon>
        <taxon>Streptophyta</taxon>
        <taxon>Embryophyta</taxon>
        <taxon>Bryophyta</taxon>
        <taxon>Sphagnophytina</taxon>
        <taxon>Sphagnopsida</taxon>
        <taxon>Sphagnales</taxon>
        <taxon>Sphagnaceae</taxon>
        <taxon>Sphagnum</taxon>
    </lineage>
</organism>
<evidence type="ECO:0000256" key="1">
    <source>
        <dbReference type="ARBA" id="ARBA00023015"/>
    </source>
</evidence>
<feature type="region of interest" description="Disordered" evidence="4">
    <location>
        <begin position="279"/>
        <end position="308"/>
    </location>
</feature>
<evidence type="ECO:0000259" key="5">
    <source>
        <dbReference type="PROSITE" id="PS50888"/>
    </source>
</evidence>
<evidence type="ECO:0000256" key="3">
    <source>
        <dbReference type="ARBA" id="ARBA00023242"/>
    </source>
</evidence>
<dbReference type="Pfam" id="PF00010">
    <property type="entry name" value="HLH"/>
    <property type="match status" value="1"/>
</dbReference>
<dbReference type="InterPro" id="IPR045896">
    <property type="entry name" value="MYC1-like_bHLH"/>
</dbReference>
<dbReference type="Proteomes" id="UP001497512">
    <property type="component" value="Chromosome 2"/>
</dbReference>
<proteinExistence type="predicted"/>
<dbReference type="EMBL" id="OZ019894">
    <property type="protein sequence ID" value="CAK9214339.1"/>
    <property type="molecule type" value="Genomic_DNA"/>
</dbReference>
<keyword evidence="2" id="KW-0804">Transcription</keyword>
<evidence type="ECO:0000313" key="6">
    <source>
        <dbReference type="EMBL" id="CAK9214339.1"/>
    </source>
</evidence>
<gene>
    <name evidence="6" type="ORF">CSSPTR1EN2_LOCUS12182</name>
</gene>
<keyword evidence="3" id="KW-0539">Nucleus</keyword>
<evidence type="ECO:0000313" key="7">
    <source>
        <dbReference type="Proteomes" id="UP001497512"/>
    </source>
</evidence>
<feature type="compositionally biased region" description="Polar residues" evidence="4">
    <location>
        <begin position="285"/>
        <end position="303"/>
    </location>
</feature>
<dbReference type="Gene3D" id="4.10.280.10">
    <property type="entry name" value="Helix-loop-helix DNA-binding domain"/>
    <property type="match status" value="1"/>
</dbReference>
<sequence length="589" mass="63221">MQHYGSANMGYDESGYFGCPGAEAFGMDTVVIGNVDTGDSSSVDLLQGPAGSTTFSGNLDRLLVSAAANFPGLGDQLSGGIHDSGLLVDSMNLAAGAFTNELNSMSSVNFEVGSDDHSLLLQEMLQQQQQQSQPQSQISQVSHEGEQAVASAWEDSLHVLQEMLLLQQQQQAQQLYHSQAAEQVIFNHATTTATPQTLDRAASGGGNYPGESELLSLLQLPRTAFSGLQPNNSGSGYASNSRALKSSPMYNNAGLPTGCISSAAPLNIGDHFYQTRPSVHGLPLHSQQQGGVHTASPQSSTSFFHGLPRPVADTLQAGSASNNSAQVLTRQAAGAQLLVDLEQEKLDDEGKLAASPFGSKRDGSSTAAGLAKGSSDQVRGVNHFATERQRREFLNEKYQTLRSLVPNPSKADRASIVADAIDYVKELKRTVQELQLLVQEKRRARGLGGGHHGTGVRGLDCKRRRIMKSATDQAAKLGNVDSFSVDAGTHLRSSWLQRTSHNGTHVDVRIVHDEVTIKVSQRRRRNCLMDVIVALQELRLDLLQASGANIGEHDVFFFNTKIIEGSSTFAGYIAAKLVEAVDRRPYGDQ</sequence>
<dbReference type="InterPro" id="IPR045895">
    <property type="entry name" value="bHLH91-like"/>
</dbReference>
<dbReference type="SMART" id="SM00353">
    <property type="entry name" value="HLH"/>
    <property type="match status" value="1"/>
</dbReference>
<accession>A0ABP0UAP2</accession>
<dbReference type="InterPro" id="IPR011598">
    <property type="entry name" value="bHLH_dom"/>
</dbReference>
<feature type="region of interest" description="Disordered" evidence="4">
    <location>
        <begin position="352"/>
        <end position="381"/>
    </location>
</feature>
<dbReference type="SUPFAM" id="SSF47459">
    <property type="entry name" value="HLH, helix-loop-helix DNA-binding domain"/>
    <property type="match status" value="1"/>
</dbReference>
<dbReference type="CDD" id="cd18918">
    <property type="entry name" value="bHLH_AtMYC1_like"/>
    <property type="match status" value="1"/>
</dbReference>
<keyword evidence="7" id="KW-1185">Reference proteome</keyword>